<accession>A0ABN2BSA2</accession>
<dbReference type="NCBIfam" id="TIGR00426">
    <property type="entry name" value="competence protein ComEA helix-hairpin-helix repeat region"/>
    <property type="match status" value="1"/>
</dbReference>
<evidence type="ECO:0000313" key="4">
    <source>
        <dbReference type="EMBL" id="GAA1544474.1"/>
    </source>
</evidence>
<evidence type="ECO:0000313" key="5">
    <source>
        <dbReference type="Proteomes" id="UP001500842"/>
    </source>
</evidence>
<proteinExistence type="predicted"/>
<feature type="compositionally biased region" description="Basic and acidic residues" evidence="1">
    <location>
        <begin position="93"/>
        <end position="107"/>
    </location>
</feature>
<dbReference type="SMART" id="SM00278">
    <property type="entry name" value="HhH1"/>
    <property type="match status" value="2"/>
</dbReference>
<protein>
    <recommendedName>
        <fullName evidence="3">Helix-hairpin-helix DNA-binding motif class 1 domain-containing protein</fullName>
    </recommendedName>
</protein>
<comment type="caution">
    <text evidence="4">The sequence shown here is derived from an EMBL/GenBank/DDBJ whole genome shotgun (WGS) entry which is preliminary data.</text>
</comment>
<dbReference type="InterPro" id="IPR051675">
    <property type="entry name" value="Endo/Exo/Phosphatase_dom_1"/>
</dbReference>
<keyword evidence="2" id="KW-1133">Transmembrane helix</keyword>
<dbReference type="InterPro" id="IPR004509">
    <property type="entry name" value="Competence_ComEA_HhH"/>
</dbReference>
<keyword evidence="2" id="KW-0472">Membrane</keyword>
<dbReference type="Gene3D" id="1.10.150.280">
    <property type="entry name" value="AF1531-like domain"/>
    <property type="match status" value="1"/>
</dbReference>
<keyword evidence="5" id="KW-1185">Reference proteome</keyword>
<feature type="domain" description="Helix-hairpin-helix DNA-binding motif class 1" evidence="3">
    <location>
        <begin position="301"/>
        <end position="320"/>
    </location>
</feature>
<evidence type="ECO:0000259" key="3">
    <source>
        <dbReference type="SMART" id="SM00278"/>
    </source>
</evidence>
<gene>
    <name evidence="4" type="ORF">GCM10009788_53710</name>
</gene>
<dbReference type="InterPro" id="IPR010994">
    <property type="entry name" value="RuvA_2-like"/>
</dbReference>
<name>A0ABN2BSA2_9ACTN</name>
<dbReference type="Pfam" id="PF10531">
    <property type="entry name" value="SLBB"/>
    <property type="match status" value="1"/>
</dbReference>
<dbReference type="Proteomes" id="UP001500842">
    <property type="component" value="Unassembled WGS sequence"/>
</dbReference>
<feature type="compositionally biased region" description="Basic residues" evidence="1">
    <location>
        <begin position="115"/>
        <end position="124"/>
    </location>
</feature>
<sequence length="353" mass="35175">MSVRRPAARPDPPGADAAARRLALIAADLGVTAPTVPAATAPALSSVSSGPSVSSAPSVRGPEGAAEPWWADHTRVAAAVDEAASPVTPEPVPPERARSEPAPEVGERAPALPRPGRHAARGRRERPDARVVLAPLADRLPALGTAQVAVVAIAVALGLAVTTWWVLRDRTQPLAPVAAEPTAPLVAATGADPAPAAGEASAPATTTETVTVDVAGKVRRPGIVVLETGARVTDALEAAGGPRKGVDLTSLNLARVLVDGEQIVVGAPASAAAPSGTSGAGGAGAGAPGGALVNLNTAGQAELESLPQVGPVTAQAIIAWREAHGGFTRVDELLEVDGIGAKTLQRLTPHVTV</sequence>
<dbReference type="InterPro" id="IPR019554">
    <property type="entry name" value="Soluble_ligand-bd"/>
</dbReference>
<keyword evidence="2" id="KW-0812">Transmembrane</keyword>
<evidence type="ECO:0000256" key="1">
    <source>
        <dbReference type="SAM" id="MobiDB-lite"/>
    </source>
</evidence>
<feature type="region of interest" description="Disordered" evidence="1">
    <location>
        <begin position="82"/>
        <end position="126"/>
    </location>
</feature>
<dbReference type="Gene3D" id="3.10.560.10">
    <property type="entry name" value="Outer membrane lipoprotein wza domain like"/>
    <property type="match status" value="1"/>
</dbReference>
<reference evidence="4 5" key="1">
    <citation type="journal article" date="2019" name="Int. J. Syst. Evol. Microbiol.">
        <title>The Global Catalogue of Microorganisms (GCM) 10K type strain sequencing project: providing services to taxonomists for standard genome sequencing and annotation.</title>
        <authorList>
            <consortium name="The Broad Institute Genomics Platform"/>
            <consortium name="The Broad Institute Genome Sequencing Center for Infectious Disease"/>
            <person name="Wu L."/>
            <person name="Ma J."/>
        </authorList>
    </citation>
    <scope>NUCLEOTIDE SEQUENCE [LARGE SCALE GENOMIC DNA]</scope>
    <source>
        <strain evidence="4 5">JCM 14942</strain>
    </source>
</reference>
<dbReference type="SUPFAM" id="SSF47781">
    <property type="entry name" value="RuvA domain 2-like"/>
    <property type="match status" value="1"/>
</dbReference>
<dbReference type="Pfam" id="PF12836">
    <property type="entry name" value="HHH_3"/>
    <property type="match status" value="1"/>
</dbReference>
<feature type="domain" description="Helix-hairpin-helix DNA-binding motif class 1" evidence="3">
    <location>
        <begin position="331"/>
        <end position="350"/>
    </location>
</feature>
<feature type="region of interest" description="Disordered" evidence="1">
    <location>
        <begin position="41"/>
        <end position="66"/>
    </location>
</feature>
<dbReference type="PANTHER" id="PTHR21180:SF32">
    <property type="entry name" value="ENDONUCLEASE_EXONUCLEASE_PHOSPHATASE FAMILY DOMAIN-CONTAINING PROTEIN 1"/>
    <property type="match status" value="1"/>
</dbReference>
<dbReference type="PANTHER" id="PTHR21180">
    <property type="entry name" value="ENDONUCLEASE/EXONUCLEASE/PHOSPHATASE FAMILY DOMAIN-CONTAINING PROTEIN 1"/>
    <property type="match status" value="1"/>
</dbReference>
<feature type="compositionally biased region" description="Low complexity" evidence="1">
    <location>
        <begin position="41"/>
        <end position="59"/>
    </location>
</feature>
<feature type="region of interest" description="Disordered" evidence="1">
    <location>
        <begin position="188"/>
        <end position="208"/>
    </location>
</feature>
<dbReference type="EMBL" id="BAAAOR010000040">
    <property type="protein sequence ID" value="GAA1544474.1"/>
    <property type="molecule type" value="Genomic_DNA"/>
</dbReference>
<dbReference type="RefSeq" id="WP_141006961.1">
    <property type="nucleotide sequence ID" value="NZ_BAAAOR010000040.1"/>
</dbReference>
<dbReference type="InterPro" id="IPR003583">
    <property type="entry name" value="Hlx-hairpin-Hlx_DNA-bd_motif"/>
</dbReference>
<feature type="transmembrane region" description="Helical" evidence="2">
    <location>
        <begin position="148"/>
        <end position="167"/>
    </location>
</feature>
<evidence type="ECO:0000256" key="2">
    <source>
        <dbReference type="SAM" id="Phobius"/>
    </source>
</evidence>
<organism evidence="4 5">
    <name type="scientific">Nocardioides humi</name>
    <dbReference type="NCBI Taxonomy" id="449461"/>
    <lineage>
        <taxon>Bacteria</taxon>
        <taxon>Bacillati</taxon>
        <taxon>Actinomycetota</taxon>
        <taxon>Actinomycetes</taxon>
        <taxon>Propionibacteriales</taxon>
        <taxon>Nocardioidaceae</taxon>
        <taxon>Nocardioides</taxon>
    </lineage>
</organism>